<dbReference type="InterPro" id="IPR036397">
    <property type="entry name" value="RNaseH_sf"/>
</dbReference>
<dbReference type="EMBL" id="QXFV01000938">
    <property type="protein sequence ID" value="KAE9020505.1"/>
    <property type="molecule type" value="Genomic_DNA"/>
</dbReference>
<dbReference type="PANTHER" id="PTHR42648">
    <property type="entry name" value="TRANSPOSASE, PUTATIVE-RELATED"/>
    <property type="match status" value="1"/>
</dbReference>
<feature type="region of interest" description="Disordered" evidence="4">
    <location>
        <begin position="190"/>
        <end position="255"/>
    </location>
</feature>
<evidence type="ECO:0000256" key="4">
    <source>
        <dbReference type="SAM" id="MobiDB-lite"/>
    </source>
</evidence>
<dbReference type="Pfam" id="PF07727">
    <property type="entry name" value="RVT_2"/>
    <property type="match status" value="1"/>
</dbReference>
<organism evidence="7 8">
    <name type="scientific">Phytophthora rubi</name>
    <dbReference type="NCBI Taxonomy" id="129364"/>
    <lineage>
        <taxon>Eukaryota</taxon>
        <taxon>Sar</taxon>
        <taxon>Stramenopiles</taxon>
        <taxon>Oomycota</taxon>
        <taxon>Peronosporomycetes</taxon>
        <taxon>Peronosporales</taxon>
        <taxon>Peronosporaceae</taxon>
        <taxon>Phytophthora</taxon>
    </lineage>
</organism>
<evidence type="ECO:0000313" key="7">
    <source>
        <dbReference type="EMBL" id="KAE9020505.1"/>
    </source>
</evidence>
<dbReference type="Pfam" id="PF00098">
    <property type="entry name" value="zf-CCHC"/>
    <property type="match status" value="1"/>
</dbReference>
<feature type="compositionally biased region" description="Basic residues" evidence="4">
    <location>
        <begin position="226"/>
        <end position="238"/>
    </location>
</feature>
<dbReference type="SUPFAM" id="SSF53098">
    <property type="entry name" value="Ribonuclease H-like"/>
    <property type="match status" value="1"/>
</dbReference>
<evidence type="ECO:0008006" key="9">
    <source>
        <dbReference type="Google" id="ProtNLM"/>
    </source>
</evidence>
<keyword evidence="2" id="KW-0378">Hydrolase</keyword>
<dbReference type="Proteomes" id="UP000429607">
    <property type="component" value="Unassembled WGS sequence"/>
</dbReference>
<feature type="compositionally biased region" description="Basic and acidic residues" evidence="4">
    <location>
        <begin position="883"/>
        <end position="892"/>
    </location>
</feature>
<proteinExistence type="predicted"/>
<keyword evidence="3" id="KW-0862">Zinc</keyword>
<feature type="domain" description="CCHC-type" evidence="5">
    <location>
        <begin position="256"/>
        <end position="271"/>
    </location>
</feature>
<evidence type="ECO:0000256" key="2">
    <source>
        <dbReference type="ARBA" id="ARBA00022801"/>
    </source>
</evidence>
<feature type="region of interest" description="Disordered" evidence="4">
    <location>
        <begin position="827"/>
        <end position="905"/>
    </location>
</feature>
<dbReference type="InterPro" id="IPR013103">
    <property type="entry name" value="RVT_2"/>
</dbReference>
<comment type="caution">
    <text evidence="7">The sequence shown here is derived from an EMBL/GenBank/DDBJ whole genome shotgun (WGS) entry which is preliminary data.</text>
</comment>
<dbReference type="Pfam" id="PF25597">
    <property type="entry name" value="SH3_retrovirus"/>
    <property type="match status" value="1"/>
</dbReference>
<dbReference type="PROSITE" id="PS50994">
    <property type="entry name" value="INTEGRASE"/>
    <property type="match status" value="1"/>
</dbReference>
<feature type="region of interest" description="Disordered" evidence="4">
    <location>
        <begin position="758"/>
        <end position="810"/>
    </location>
</feature>
<dbReference type="SMART" id="SM00343">
    <property type="entry name" value="ZnF_C2HC"/>
    <property type="match status" value="1"/>
</dbReference>
<dbReference type="SUPFAM" id="SSF56672">
    <property type="entry name" value="DNA/RNA polymerases"/>
    <property type="match status" value="1"/>
</dbReference>
<dbReference type="InterPro" id="IPR057670">
    <property type="entry name" value="SH3_retrovirus"/>
</dbReference>
<feature type="domain" description="Integrase catalytic" evidence="6">
    <location>
        <begin position="487"/>
        <end position="651"/>
    </location>
</feature>
<keyword evidence="3" id="KW-0863">Zinc-finger</keyword>
<dbReference type="GO" id="GO:0003676">
    <property type="term" value="F:nucleic acid binding"/>
    <property type="evidence" value="ECO:0007669"/>
    <property type="project" value="InterPro"/>
</dbReference>
<dbReference type="Pfam" id="PF14223">
    <property type="entry name" value="Retrotran_gag_2"/>
    <property type="match status" value="1"/>
</dbReference>
<dbReference type="InterPro" id="IPR012337">
    <property type="entry name" value="RNaseH-like_sf"/>
</dbReference>
<dbReference type="GO" id="GO:0016787">
    <property type="term" value="F:hydrolase activity"/>
    <property type="evidence" value="ECO:0007669"/>
    <property type="project" value="UniProtKB-KW"/>
</dbReference>
<keyword evidence="1" id="KW-0479">Metal-binding</keyword>
<dbReference type="InterPro" id="IPR001584">
    <property type="entry name" value="Integrase_cat-core"/>
</dbReference>
<dbReference type="InterPro" id="IPR036875">
    <property type="entry name" value="Znf_CCHC_sf"/>
</dbReference>
<evidence type="ECO:0000259" key="5">
    <source>
        <dbReference type="PROSITE" id="PS50158"/>
    </source>
</evidence>
<evidence type="ECO:0000256" key="3">
    <source>
        <dbReference type="PROSITE-ProRule" id="PRU00047"/>
    </source>
</evidence>
<reference evidence="7 8" key="1">
    <citation type="submission" date="2018-09" db="EMBL/GenBank/DDBJ databases">
        <title>Genomic investigation of the strawberry pathogen Phytophthora fragariae indicates pathogenicity is determined by transcriptional variation in three key races.</title>
        <authorList>
            <person name="Adams T.M."/>
            <person name="Armitage A.D."/>
            <person name="Sobczyk M.K."/>
            <person name="Bates H.J."/>
            <person name="Dunwell J.M."/>
            <person name="Nellist C.F."/>
            <person name="Harrison R.J."/>
        </authorList>
    </citation>
    <scope>NUCLEOTIDE SEQUENCE [LARGE SCALE GENOMIC DNA]</scope>
    <source>
        <strain evidence="7 8">SCRP249</strain>
    </source>
</reference>
<evidence type="ECO:0000259" key="6">
    <source>
        <dbReference type="PROSITE" id="PS50994"/>
    </source>
</evidence>
<evidence type="ECO:0000313" key="8">
    <source>
        <dbReference type="Proteomes" id="UP000429607"/>
    </source>
</evidence>
<dbReference type="InterPro" id="IPR043502">
    <property type="entry name" value="DNA/RNA_pol_sf"/>
</dbReference>
<dbReference type="SUPFAM" id="SSF57756">
    <property type="entry name" value="Retrovirus zinc finger-like domains"/>
    <property type="match status" value="1"/>
</dbReference>
<protein>
    <recommendedName>
        <fullName evidence="9">Retrovirus-related Pol polyprotein from transposon TNT 1-94</fullName>
    </recommendedName>
</protein>
<dbReference type="InterPro" id="IPR001878">
    <property type="entry name" value="Znf_CCHC"/>
</dbReference>
<dbReference type="PANTHER" id="PTHR42648:SF24">
    <property type="entry name" value="INTEGRASE CATALYTIC DOMAIN-CONTAINING PROTEIN"/>
    <property type="match status" value="1"/>
</dbReference>
<gene>
    <name evidence="7" type="ORF">PR001_g13582</name>
</gene>
<dbReference type="InterPro" id="IPR039537">
    <property type="entry name" value="Retrotran_Ty1/copia-like"/>
</dbReference>
<name>A0A6A3LQS3_9STRA</name>
<accession>A0A6A3LQS3</accession>
<feature type="compositionally biased region" description="Polar residues" evidence="4">
    <location>
        <begin position="206"/>
        <end position="219"/>
    </location>
</feature>
<sequence>MKGSFDLYAVQLKTFLTRLDLWGVVDGSDTRPPFDMDGQAAFDARDNAARDAILRGIPDADAEMVCHETSARDMWVSFENNQTKREYANYIFAREQLYSNKYTRDLNLSDWLREMEMQRRELQHYGRVISDEEFAEILLGNVSRTHREVVRQFSRHYAVLAVPGAHQMAPTAAQVMNALRAEEDLDERVADELPEVSIGSAKKKSTNSSGNPNSDKSGNGNAGSGKRQRGRGRYKAKAKNQDGKSAGGGKKKNDGCWNCGEPDHIRANCPSPKQSGNSQGQNQCAGMEAKRFQNKKGGNAGGAKKSVHALTQRQIGAAVVGTRRHNSRAMEWVLDTATDVHVCTDSALLVDSRPDKEHIFLDFDGQPKGECVVGEMNGKRVCWLEKDGMKLSLNKTRGRYRLQAKPAEGRDVSAVSRTSSTAARWHLRFAHLNYPALRQMALNETVVGLEDLSADADRSSGGVDGKCWTCTTSKLKRMSYKQTHTRRATEPFQKLISDMCSIGDLTYDGYRCFQLVMDEASRWVWGFLMKAKEESRPVVVAHLEWLLAQGKRIEVFSTDQGKELVNKKLKSFLRGRGIEFHWTNAYSPEENGLVEKMNGILEARIRSLLTTANMPWLLWGEAFLFAVDVVNVSPSRGLGGETPYSRRFGERPDVEQLKIWGCIVHVFTPKVLRKSKLGLFVGFAKHSESVRVLNLRSGRVEEKRSVKFDEGWTVERSYVEHLLMNTYHKGRFDLPDIIPLVRLPVLAAVTHVELAAETQEELTGPPAKRRRLSSSAGGVGSGVVVEQTPVGMGGPVAEPRSEPPVGAALAADPLSPVCAPQQEGNTLLSEDHERDSSDSEGAGGVLNRRRSVALRELPVASDGCDEDDDAVAESGEVVASGEPVERSGDSVGERLSSSLLDEDSGAGASFRRSTRIRRPNARLFDYVVELPESLVIQAIHAVMNPTSVNEALEAPDADKWIEALYKEFRELLRNNTWELVEKPVGVKVLTSKWVFVRKCNAQGQVERHRARITIKGCKQKYGLDFWETYAPVVCMEAVRLILLLALHYGLLCRHVDFVTAFLNGPIDVEIYMKQPEFFDDGTGRVCRLLRSLYGLKQAPRIWYKTLDKYLRKCGFERSKVDGGIYFRWVNGSPIFFTLYIDDIVIAATMENIKLVLFELEKKFKIKDLGDVSHLLSMEIKYVPGQSLYISQRGYIGRVLERFKMADCKAMPTPQAKGNFPLPGDPDREAVCVNIDPDVDYQCIVGSLQYLVSCSRPDIASAVRTLGKFLTCYTREHFVLAKRVLRYLQGTREYGLAWNKPALPGLQLIAYADADLGNEKDDRRSITGYVLQLNGCTFCYKSKKQPTMTDDTCSAEFVAASECSNMIMWTHNLCEELKLQRTTQTILYEDNQAAIKVIGEVSSGYKVRSVDLKFHKIRDFVERKVFRVEYCPSEDNVADIFTKPLGPQQFTKLRQRLNVLPVPDNE</sequence>
<dbReference type="GO" id="GO:0015074">
    <property type="term" value="P:DNA integration"/>
    <property type="evidence" value="ECO:0007669"/>
    <property type="project" value="InterPro"/>
</dbReference>
<dbReference type="CDD" id="cd09272">
    <property type="entry name" value="RNase_HI_RT_Ty1"/>
    <property type="match status" value="1"/>
</dbReference>
<dbReference type="GO" id="GO:0008270">
    <property type="term" value="F:zinc ion binding"/>
    <property type="evidence" value="ECO:0007669"/>
    <property type="project" value="UniProtKB-KW"/>
</dbReference>
<dbReference type="PROSITE" id="PS50158">
    <property type="entry name" value="ZF_CCHC"/>
    <property type="match status" value="1"/>
</dbReference>
<evidence type="ECO:0000256" key="1">
    <source>
        <dbReference type="ARBA" id="ARBA00022723"/>
    </source>
</evidence>
<dbReference type="Pfam" id="PF00665">
    <property type="entry name" value="rve"/>
    <property type="match status" value="1"/>
</dbReference>
<dbReference type="Gene3D" id="3.30.420.10">
    <property type="entry name" value="Ribonuclease H-like superfamily/Ribonuclease H"/>
    <property type="match status" value="1"/>
</dbReference>